<sequence length="363" mass="42028">MKKVDKFKIGVIGLKGLPAYGGAAAVGENIIAQLANDFDFTIYSVSSHTNLKSGCYQKSFQIVIRKLPFGSINSLLYYVRSALDALLFRKYDLIHLHHRDASFVIPLLKLRYPVVVTTHGMVLTSKWMRYKLFFDFEDRHFLKYANFITTVSLKDQRKVEKLIPSEKVKYIPNGINSEIEITAKKEEYISFAAGRMLPDKGCHTFLEAMDLLEKRESAVIMGDLKQNLDYEKKLLQLQQKVGNILFTGLIKEKKKLFKIIYSSKFFVFSSENESMSMMLLEVAALKVPIICSDIPENRDVFNDEEVLFFKVKDAVDLSEKIKYASYHPDEMKIFALKAYDRLQKSYLWKNIAEEYKTIFKKFI</sequence>
<keyword evidence="4" id="KW-1185">Reference proteome</keyword>
<dbReference type="Pfam" id="PF00534">
    <property type="entry name" value="Glycos_transf_1"/>
    <property type="match status" value="1"/>
</dbReference>
<dbReference type="SUPFAM" id="SSF53756">
    <property type="entry name" value="UDP-Glycosyltransferase/glycogen phosphorylase"/>
    <property type="match status" value="1"/>
</dbReference>
<protein>
    <recommendedName>
        <fullName evidence="5">Glycosyl transferase family 1</fullName>
    </recommendedName>
</protein>
<evidence type="ECO:0000313" key="3">
    <source>
        <dbReference type="EMBL" id="PKQ66953.1"/>
    </source>
</evidence>
<dbReference type="Pfam" id="PF13439">
    <property type="entry name" value="Glyco_transf_4"/>
    <property type="match status" value="1"/>
</dbReference>
<dbReference type="Proteomes" id="UP000233618">
    <property type="component" value="Unassembled WGS sequence"/>
</dbReference>
<name>A0A2N3I9N8_9BACT</name>
<feature type="domain" description="Glycosyl transferase family 1" evidence="1">
    <location>
        <begin position="182"/>
        <end position="332"/>
    </location>
</feature>
<dbReference type="CDD" id="cd03801">
    <property type="entry name" value="GT4_PimA-like"/>
    <property type="match status" value="1"/>
</dbReference>
<dbReference type="Gene3D" id="3.40.50.2000">
    <property type="entry name" value="Glycogen Phosphorylase B"/>
    <property type="match status" value="2"/>
</dbReference>
<dbReference type="RefSeq" id="WP_101309527.1">
    <property type="nucleotide sequence ID" value="NZ_MVDE01000011.1"/>
</dbReference>
<evidence type="ECO:0000313" key="4">
    <source>
        <dbReference type="Proteomes" id="UP000233618"/>
    </source>
</evidence>
<evidence type="ECO:0000259" key="2">
    <source>
        <dbReference type="Pfam" id="PF13439"/>
    </source>
</evidence>
<dbReference type="GO" id="GO:0016757">
    <property type="term" value="F:glycosyltransferase activity"/>
    <property type="evidence" value="ECO:0007669"/>
    <property type="project" value="InterPro"/>
</dbReference>
<gene>
    <name evidence="3" type="ORF">BZG01_09125</name>
</gene>
<organism evidence="3 4">
    <name type="scientific">Labilibaculum manganireducens</name>
    <dbReference type="NCBI Taxonomy" id="1940525"/>
    <lineage>
        <taxon>Bacteria</taxon>
        <taxon>Pseudomonadati</taxon>
        <taxon>Bacteroidota</taxon>
        <taxon>Bacteroidia</taxon>
        <taxon>Marinilabiliales</taxon>
        <taxon>Marinifilaceae</taxon>
        <taxon>Labilibaculum</taxon>
    </lineage>
</organism>
<dbReference type="InterPro" id="IPR028098">
    <property type="entry name" value="Glyco_trans_4-like_N"/>
</dbReference>
<accession>A0A2N3I9N8</accession>
<comment type="caution">
    <text evidence="3">The sequence shown here is derived from an EMBL/GenBank/DDBJ whole genome shotgun (WGS) entry which is preliminary data.</text>
</comment>
<dbReference type="AlphaFoldDB" id="A0A2N3I9N8"/>
<feature type="domain" description="Glycosyltransferase subfamily 4-like N-terminal" evidence="2">
    <location>
        <begin position="20"/>
        <end position="178"/>
    </location>
</feature>
<evidence type="ECO:0008006" key="5">
    <source>
        <dbReference type="Google" id="ProtNLM"/>
    </source>
</evidence>
<reference evidence="3 4" key="1">
    <citation type="journal article" date="2017" name="Front. Microbiol.">
        <title>Labilibaculum manganireducens gen. nov., sp. nov. and Labilibaculum filiforme sp. nov., Novel Bacteroidetes Isolated from Subsurface Sediments of the Baltic Sea.</title>
        <authorList>
            <person name="Vandieken V."/>
            <person name="Marshall I.P."/>
            <person name="Niemann H."/>
            <person name="Engelen B."/>
            <person name="Cypionka H."/>
        </authorList>
    </citation>
    <scope>NUCLEOTIDE SEQUENCE [LARGE SCALE GENOMIC DNA]</scope>
    <source>
        <strain evidence="3 4">59.10-2M</strain>
    </source>
</reference>
<dbReference type="PANTHER" id="PTHR12526">
    <property type="entry name" value="GLYCOSYLTRANSFERASE"/>
    <property type="match status" value="1"/>
</dbReference>
<dbReference type="EMBL" id="MVDE01000011">
    <property type="protein sequence ID" value="PKQ66953.1"/>
    <property type="molecule type" value="Genomic_DNA"/>
</dbReference>
<dbReference type="InterPro" id="IPR001296">
    <property type="entry name" value="Glyco_trans_1"/>
</dbReference>
<evidence type="ECO:0000259" key="1">
    <source>
        <dbReference type="Pfam" id="PF00534"/>
    </source>
</evidence>
<proteinExistence type="predicted"/>